<dbReference type="InterPro" id="IPR006612">
    <property type="entry name" value="THAP_Znf"/>
</dbReference>
<dbReference type="PROSITE" id="PS50011">
    <property type="entry name" value="PROTEIN_KINASE_DOM"/>
    <property type="match status" value="1"/>
</dbReference>
<dbReference type="GO" id="GO:0004672">
    <property type="term" value="F:protein kinase activity"/>
    <property type="evidence" value="ECO:0007669"/>
    <property type="project" value="InterPro"/>
</dbReference>
<evidence type="ECO:0008006" key="12">
    <source>
        <dbReference type="Google" id="ProtNLM"/>
    </source>
</evidence>
<evidence type="ECO:0000256" key="4">
    <source>
        <dbReference type="ARBA" id="ARBA00023125"/>
    </source>
</evidence>
<keyword evidence="2 6" id="KW-0863">Zinc-finger</keyword>
<evidence type="ECO:0000256" key="5">
    <source>
        <dbReference type="ARBA" id="ARBA00038349"/>
    </source>
</evidence>
<reference evidence="10 11" key="1">
    <citation type="submission" date="2023-11" db="EMBL/GenBank/DDBJ databases">
        <authorList>
            <person name="Hedman E."/>
            <person name="Englund M."/>
            <person name="Stromberg M."/>
            <person name="Nyberg Akerstrom W."/>
            <person name="Nylinder S."/>
            <person name="Jareborg N."/>
            <person name="Kallberg Y."/>
            <person name="Kronander E."/>
        </authorList>
    </citation>
    <scope>NUCLEOTIDE SEQUENCE [LARGE SCALE GENOMIC DNA]</scope>
</reference>
<evidence type="ECO:0000256" key="7">
    <source>
        <dbReference type="SAM" id="MobiDB-lite"/>
    </source>
</evidence>
<dbReference type="GO" id="GO:0003677">
    <property type="term" value="F:DNA binding"/>
    <property type="evidence" value="ECO:0007669"/>
    <property type="project" value="UniProtKB-UniRule"/>
</dbReference>
<evidence type="ECO:0000313" key="10">
    <source>
        <dbReference type="EMBL" id="CAK1585128.1"/>
    </source>
</evidence>
<feature type="compositionally biased region" description="Low complexity" evidence="7">
    <location>
        <begin position="991"/>
        <end position="1000"/>
    </location>
</feature>
<evidence type="ECO:0000259" key="9">
    <source>
        <dbReference type="PROSITE" id="PS50950"/>
    </source>
</evidence>
<comment type="caution">
    <text evidence="10">The sequence shown here is derived from an EMBL/GenBank/DDBJ whole genome shotgun (WGS) entry which is preliminary data.</text>
</comment>
<evidence type="ECO:0000256" key="3">
    <source>
        <dbReference type="ARBA" id="ARBA00022833"/>
    </source>
</evidence>
<evidence type="ECO:0000256" key="1">
    <source>
        <dbReference type="ARBA" id="ARBA00022723"/>
    </source>
</evidence>
<evidence type="ECO:0000259" key="8">
    <source>
        <dbReference type="PROSITE" id="PS50011"/>
    </source>
</evidence>
<feature type="region of interest" description="Disordered" evidence="7">
    <location>
        <begin position="965"/>
        <end position="1014"/>
    </location>
</feature>
<proteinExistence type="inferred from homology"/>
<feature type="domain" description="THAP-type" evidence="9">
    <location>
        <begin position="1"/>
        <end position="86"/>
    </location>
</feature>
<dbReference type="FunFam" id="1.25.10.10:FF:000189">
    <property type="entry name" value="SCY1-like pseudokinase 2"/>
    <property type="match status" value="1"/>
</dbReference>
<dbReference type="PANTHER" id="PTHR12984">
    <property type="entry name" value="SCY1-RELATED S/T PROTEIN KINASE-LIKE"/>
    <property type="match status" value="1"/>
</dbReference>
<dbReference type="PROSITE" id="PS50950">
    <property type="entry name" value="ZF_THAP"/>
    <property type="match status" value="1"/>
</dbReference>
<protein>
    <recommendedName>
        <fullName evidence="12">SCY1-like protein 2</fullName>
    </recommendedName>
</protein>
<feature type="domain" description="Protein kinase" evidence="8">
    <location>
        <begin position="193"/>
        <end position="484"/>
    </location>
</feature>
<evidence type="ECO:0000256" key="2">
    <source>
        <dbReference type="ARBA" id="ARBA00022771"/>
    </source>
</evidence>
<dbReference type="SMART" id="SM00692">
    <property type="entry name" value="DM3"/>
    <property type="match status" value="1"/>
</dbReference>
<dbReference type="Gene3D" id="3.30.200.20">
    <property type="entry name" value="Phosphorylase Kinase, domain 1"/>
    <property type="match status" value="1"/>
</dbReference>
<feature type="compositionally biased region" description="Pro residues" evidence="7">
    <location>
        <begin position="859"/>
        <end position="874"/>
    </location>
</feature>
<dbReference type="InterPro" id="IPR011009">
    <property type="entry name" value="Kinase-like_dom_sf"/>
</dbReference>
<sequence>MHYKVCQICGLRSGKSNNKKRLFMAKFPLDDERCKQWVKLVGKEDLAHVPIEKLHTLKFICGKHFKSKDFKRKKTQLKRTAIPSVDLRLPQLSDDVLIEFPLHIAKENIPLKSHFNSSTNITLEHNYCKLYAVDFTYNKDERSDVISSLYREVAISTGNMEVFNKFYSSVSNTVSQLSGVLPGNPVTREFEATQFIASAGPGLLWKVYKGYKKSTKQEASIFVFEKKHLERWTKADRDVMIDILRRGVVQLTKLRHPQILTVQHSLEESRESLAFATEPVFASLANILGNTENMSQPIPNNLVNYKLYEVEIKYGLMQIAEGLAFLHNDVKLLHHNICPESIIVNQQGAWKIFGFDFCIANQSSPGAAPFWPFTEYCQAVHPLTQPALDYLAPEYILSATHSPASDIYSLGMMIYALHSTGHQTLGNVGNDYTKFKRFVNEIRNLSQSRFLCVTEGLREYVKLMLNTTPELRPDPHQFLKIPYFEDVGVKTLNYLDSLFQWDNLQKSQFYKGLPQVIQKMPHRICIYRILPCLTKEFVNPPMVPFVLPNVLLIAENSTKEEYVKYILPVLKPVMLIQDPIQILLIFMQKMELLLKLTPGEEIKTDILPMLYRALESDAQQIQELCLSVLPTFASLIDYPAMKNALLPRIKKLCLGTNYISVRVNCLLCLGKLLEHLDKWLVLDEIIPFLPQIPSREPAVLMGILGIYKLALSHNKLGITKEVMATKVLPFLIPLCVENGLTLNQFNALITLVKQMISKVEAEHRAKLEQLNSIQNESKVMEQALTSTSDNLIPAPTPQTDIDKMFSGLGLDTFAFNNSKQPEKPQPVIPSVGVTTGSLSIEEKQRLATQQDTVRKFSRQPPPAAAIPAPQMKPPKPVDLTSSLLQTNLNQLTQKPFSTMTNPQPSLTHNNLAMNQSSPNYSSTSLMLNSTPLNLGYSHNPTGFNSQPALPASTGWAAPTNANFNNKWANDQNNQTSMKQDWSAFESLLPTQNQNNNNSNSVKKEDSSEMMDLLS</sequence>
<dbReference type="SMART" id="SM00980">
    <property type="entry name" value="THAP"/>
    <property type="match status" value="1"/>
</dbReference>
<name>A0AAV1KPZ9_9NEOP</name>
<dbReference type="GO" id="GO:0005524">
    <property type="term" value="F:ATP binding"/>
    <property type="evidence" value="ECO:0007669"/>
    <property type="project" value="InterPro"/>
</dbReference>
<keyword evidence="3" id="KW-0862">Zinc</keyword>
<accession>A0AAV1KPZ9</accession>
<dbReference type="Gene3D" id="1.25.10.10">
    <property type="entry name" value="Leucine-rich Repeat Variant"/>
    <property type="match status" value="1"/>
</dbReference>
<organism evidence="10 11">
    <name type="scientific">Parnassius mnemosyne</name>
    <name type="common">clouded apollo</name>
    <dbReference type="NCBI Taxonomy" id="213953"/>
    <lineage>
        <taxon>Eukaryota</taxon>
        <taxon>Metazoa</taxon>
        <taxon>Ecdysozoa</taxon>
        <taxon>Arthropoda</taxon>
        <taxon>Hexapoda</taxon>
        <taxon>Insecta</taxon>
        <taxon>Pterygota</taxon>
        <taxon>Neoptera</taxon>
        <taxon>Endopterygota</taxon>
        <taxon>Lepidoptera</taxon>
        <taxon>Glossata</taxon>
        <taxon>Ditrysia</taxon>
        <taxon>Papilionoidea</taxon>
        <taxon>Papilionidae</taxon>
        <taxon>Parnassiinae</taxon>
        <taxon>Parnassini</taxon>
        <taxon>Parnassius</taxon>
        <taxon>Driopa</taxon>
    </lineage>
</organism>
<dbReference type="InterPro" id="IPR000719">
    <property type="entry name" value="Prot_kinase_dom"/>
</dbReference>
<dbReference type="Proteomes" id="UP001314205">
    <property type="component" value="Unassembled WGS sequence"/>
</dbReference>
<dbReference type="FunFam" id="3.30.200.20:FF:000179">
    <property type="entry name" value="SCY1 like pseudokinase 2"/>
    <property type="match status" value="1"/>
</dbReference>
<evidence type="ECO:0000256" key="6">
    <source>
        <dbReference type="PROSITE-ProRule" id="PRU00309"/>
    </source>
</evidence>
<dbReference type="InterPro" id="IPR038441">
    <property type="entry name" value="THAP_Znf_sf"/>
</dbReference>
<evidence type="ECO:0000313" key="11">
    <source>
        <dbReference type="Proteomes" id="UP001314205"/>
    </source>
</evidence>
<dbReference type="Gene3D" id="6.20.210.20">
    <property type="entry name" value="THAP domain"/>
    <property type="match status" value="1"/>
</dbReference>
<dbReference type="SUPFAM" id="SSF57716">
    <property type="entry name" value="Glucocorticoid receptor-like (DNA-binding domain)"/>
    <property type="match status" value="1"/>
</dbReference>
<dbReference type="EMBL" id="CAVLGL010000079">
    <property type="protein sequence ID" value="CAK1585128.1"/>
    <property type="molecule type" value="Genomic_DNA"/>
</dbReference>
<dbReference type="SMART" id="SM00220">
    <property type="entry name" value="S_TKc"/>
    <property type="match status" value="1"/>
</dbReference>
<feature type="region of interest" description="Disordered" evidence="7">
    <location>
        <begin position="848"/>
        <end position="874"/>
    </location>
</feature>
<dbReference type="InterPro" id="IPR051177">
    <property type="entry name" value="CIK-Related_Protein"/>
</dbReference>
<feature type="compositionally biased region" description="Polar residues" evidence="7">
    <location>
        <begin position="965"/>
        <end position="979"/>
    </location>
</feature>
<keyword evidence="4 6" id="KW-0238">DNA-binding</keyword>
<dbReference type="Pfam" id="PF00069">
    <property type="entry name" value="Pkinase"/>
    <property type="match status" value="1"/>
</dbReference>
<dbReference type="CDD" id="cd14011">
    <property type="entry name" value="PK_SCY1_like"/>
    <property type="match status" value="1"/>
</dbReference>
<comment type="similarity">
    <text evidence="5">Belongs to the protein kinase superfamily.</text>
</comment>
<dbReference type="Pfam" id="PF05485">
    <property type="entry name" value="THAP"/>
    <property type="match status" value="1"/>
</dbReference>
<dbReference type="InterPro" id="IPR011989">
    <property type="entry name" value="ARM-like"/>
</dbReference>
<dbReference type="SUPFAM" id="SSF56112">
    <property type="entry name" value="Protein kinase-like (PK-like)"/>
    <property type="match status" value="1"/>
</dbReference>
<dbReference type="PANTHER" id="PTHR12984:SF6">
    <property type="entry name" value="SCY1-LIKE PROTEIN 2"/>
    <property type="match status" value="1"/>
</dbReference>
<dbReference type="GO" id="GO:0008270">
    <property type="term" value="F:zinc ion binding"/>
    <property type="evidence" value="ECO:0007669"/>
    <property type="project" value="UniProtKB-KW"/>
</dbReference>
<dbReference type="AlphaFoldDB" id="A0AAV1KPZ9"/>
<dbReference type="SUPFAM" id="SSF48371">
    <property type="entry name" value="ARM repeat"/>
    <property type="match status" value="1"/>
</dbReference>
<gene>
    <name evidence="10" type="ORF">PARMNEM_LOCUS6267</name>
</gene>
<keyword evidence="1" id="KW-0479">Metal-binding</keyword>
<keyword evidence="11" id="KW-1185">Reference proteome</keyword>
<dbReference type="Gene3D" id="1.10.510.10">
    <property type="entry name" value="Transferase(Phosphotransferase) domain 1"/>
    <property type="match status" value="1"/>
</dbReference>
<dbReference type="InterPro" id="IPR016024">
    <property type="entry name" value="ARM-type_fold"/>
</dbReference>